<dbReference type="AlphaFoldDB" id="A0AAV5A9X7"/>
<evidence type="ECO:0000313" key="3">
    <source>
        <dbReference type="Proteomes" id="UP001050691"/>
    </source>
</evidence>
<evidence type="ECO:0000256" key="1">
    <source>
        <dbReference type="SAM" id="MobiDB-lite"/>
    </source>
</evidence>
<accession>A0AAV5A9X7</accession>
<sequence length="121" mass="13359">MSTETVHIDLSSTPSPPPTPPNLTAVGSSFVESTLSQDTPPTPQYHQTHSGIVRPEMAVWPKRVYRWKGDEDNRLEVDLKSGDKAPTGEKLPMRDVVEESGMSFENDEDDLARTEVGATHL</sequence>
<name>A0AAV5A9X7_9AGAM</name>
<protein>
    <submittedName>
        <fullName evidence="2">Uncharacterized protein</fullName>
    </submittedName>
</protein>
<reference evidence="2" key="1">
    <citation type="submission" date="2021-10" db="EMBL/GenBank/DDBJ databases">
        <title>De novo Genome Assembly of Clathrus columnatus (Basidiomycota, Fungi) Using Illumina and Nanopore Sequence Data.</title>
        <authorList>
            <person name="Ogiso-Tanaka E."/>
            <person name="Itagaki H."/>
            <person name="Hosoya T."/>
            <person name="Hosaka K."/>
        </authorList>
    </citation>
    <scope>NUCLEOTIDE SEQUENCE</scope>
    <source>
        <strain evidence="2">MO-923</strain>
    </source>
</reference>
<proteinExistence type="predicted"/>
<dbReference type="Proteomes" id="UP001050691">
    <property type="component" value="Unassembled WGS sequence"/>
</dbReference>
<gene>
    <name evidence="2" type="ORF">Clacol_004603</name>
</gene>
<comment type="caution">
    <text evidence="2">The sequence shown here is derived from an EMBL/GenBank/DDBJ whole genome shotgun (WGS) entry which is preliminary data.</text>
</comment>
<feature type="region of interest" description="Disordered" evidence="1">
    <location>
        <begin position="99"/>
        <end position="121"/>
    </location>
</feature>
<evidence type="ECO:0000313" key="2">
    <source>
        <dbReference type="EMBL" id="GJJ10377.1"/>
    </source>
</evidence>
<keyword evidence="3" id="KW-1185">Reference proteome</keyword>
<organism evidence="2 3">
    <name type="scientific">Clathrus columnatus</name>
    <dbReference type="NCBI Taxonomy" id="1419009"/>
    <lineage>
        <taxon>Eukaryota</taxon>
        <taxon>Fungi</taxon>
        <taxon>Dikarya</taxon>
        <taxon>Basidiomycota</taxon>
        <taxon>Agaricomycotina</taxon>
        <taxon>Agaricomycetes</taxon>
        <taxon>Phallomycetidae</taxon>
        <taxon>Phallales</taxon>
        <taxon>Clathraceae</taxon>
        <taxon>Clathrus</taxon>
    </lineage>
</organism>
<feature type="region of interest" description="Disordered" evidence="1">
    <location>
        <begin position="1"/>
        <end position="22"/>
    </location>
</feature>
<dbReference type="EMBL" id="BPWL01000005">
    <property type="protein sequence ID" value="GJJ10377.1"/>
    <property type="molecule type" value="Genomic_DNA"/>
</dbReference>